<sequence>MTEQVPLRERKKRRAQEAIVDAAYALFAERGFADVTVTEIAERAEVGRTTFFRYFGDKQEVLFVDERNLLAALLAAPASSARPPTVREALEEARELVAMMCATVTADGHRYRLHEKLVADNEELHDRSERKLLNLTEAMTGRLAQRGMAAPEAALAAHVALACFRAGRATAGDDPQALGSAVDGAFEALLRDF</sequence>
<evidence type="ECO:0000256" key="4">
    <source>
        <dbReference type="PROSITE-ProRule" id="PRU00335"/>
    </source>
</evidence>
<dbReference type="InterPro" id="IPR001647">
    <property type="entry name" value="HTH_TetR"/>
</dbReference>
<proteinExistence type="predicted"/>
<dbReference type="SUPFAM" id="SSF46689">
    <property type="entry name" value="Homeodomain-like"/>
    <property type="match status" value="1"/>
</dbReference>
<keyword evidence="3" id="KW-0804">Transcription</keyword>
<evidence type="ECO:0000256" key="2">
    <source>
        <dbReference type="ARBA" id="ARBA00023125"/>
    </source>
</evidence>
<accession>A0A9Y2JYY0</accession>
<keyword evidence="1" id="KW-0805">Transcription regulation</keyword>
<dbReference type="GO" id="GO:0003700">
    <property type="term" value="F:DNA-binding transcription factor activity"/>
    <property type="evidence" value="ECO:0007669"/>
    <property type="project" value="TreeGrafter"/>
</dbReference>
<evidence type="ECO:0000259" key="5">
    <source>
        <dbReference type="PROSITE" id="PS50977"/>
    </source>
</evidence>
<gene>
    <name evidence="6" type="ORF">QRX60_20405</name>
</gene>
<evidence type="ECO:0000256" key="1">
    <source>
        <dbReference type="ARBA" id="ARBA00023015"/>
    </source>
</evidence>
<dbReference type="RefSeq" id="WP_286002350.1">
    <property type="nucleotide sequence ID" value="NZ_CP127295.1"/>
</dbReference>
<dbReference type="Gene3D" id="1.10.357.10">
    <property type="entry name" value="Tetracycline Repressor, domain 2"/>
    <property type="match status" value="1"/>
</dbReference>
<evidence type="ECO:0000313" key="6">
    <source>
        <dbReference type="EMBL" id="WIY06082.1"/>
    </source>
</evidence>
<dbReference type="InterPro" id="IPR050109">
    <property type="entry name" value="HTH-type_TetR-like_transc_reg"/>
</dbReference>
<dbReference type="InterPro" id="IPR023772">
    <property type="entry name" value="DNA-bd_HTH_TetR-type_CS"/>
</dbReference>
<dbReference type="PANTHER" id="PTHR30055">
    <property type="entry name" value="HTH-TYPE TRANSCRIPTIONAL REGULATOR RUTR"/>
    <property type="match status" value="1"/>
</dbReference>
<dbReference type="EMBL" id="CP127295">
    <property type="protein sequence ID" value="WIY06082.1"/>
    <property type="molecule type" value="Genomic_DNA"/>
</dbReference>
<keyword evidence="2 4" id="KW-0238">DNA-binding</keyword>
<reference evidence="6 7" key="1">
    <citation type="submission" date="2023-06" db="EMBL/GenBank/DDBJ databases">
        <authorList>
            <person name="Oyuntsetseg B."/>
            <person name="Kim S.B."/>
        </authorList>
    </citation>
    <scope>NUCLEOTIDE SEQUENCE [LARGE SCALE GENOMIC DNA]</scope>
    <source>
        <strain evidence="6 7">4-36</strain>
    </source>
</reference>
<organism evidence="6 7">
    <name type="scientific">Amycolatopsis mongoliensis</name>
    <dbReference type="NCBI Taxonomy" id="715475"/>
    <lineage>
        <taxon>Bacteria</taxon>
        <taxon>Bacillati</taxon>
        <taxon>Actinomycetota</taxon>
        <taxon>Actinomycetes</taxon>
        <taxon>Pseudonocardiales</taxon>
        <taxon>Pseudonocardiaceae</taxon>
        <taxon>Amycolatopsis</taxon>
    </lineage>
</organism>
<dbReference type="PROSITE" id="PS50977">
    <property type="entry name" value="HTH_TETR_2"/>
    <property type="match status" value="1"/>
</dbReference>
<feature type="DNA-binding region" description="H-T-H motif" evidence="4">
    <location>
        <begin position="36"/>
        <end position="55"/>
    </location>
</feature>
<dbReference type="PROSITE" id="PS01081">
    <property type="entry name" value="HTH_TETR_1"/>
    <property type="match status" value="1"/>
</dbReference>
<dbReference type="AlphaFoldDB" id="A0A9Y2JYY0"/>
<name>A0A9Y2JYY0_9PSEU</name>
<dbReference type="PANTHER" id="PTHR30055:SF234">
    <property type="entry name" value="HTH-TYPE TRANSCRIPTIONAL REGULATOR BETI"/>
    <property type="match status" value="1"/>
</dbReference>
<dbReference type="GO" id="GO:0000976">
    <property type="term" value="F:transcription cis-regulatory region binding"/>
    <property type="evidence" value="ECO:0007669"/>
    <property type="project" value="TreeGrafter"/>
</dbReference>
<evidence type="ECO:0000256" key="3">
    <source>
        <dbReference type="ARBA" id="ARBA00023163"/>
    </source>
</evidence>
<feature type="domain" description="HTH tetR-type" evidence="5">
    <location>
        <begin position="13"/>
        <end position="73"/>
    </location>
</feature>
<evidence type="ECO:0000313" key="7">
    <source>
        <dbReference type="Proteomes" id="UP001239397"/>
    </source>
</evidence>
<keyword evidence="7" id="KW-1185">Reference proteome</keyword>
<dbReference type="KEGG" id="amog:QRX60_20405"/>
<dbReference type="InterPro" id="IPR009057">
    <property type="entry name" value="Homeodomain-like_sf"/>
</dbReference>
<dbReference type="PRINTS" id="PR00455">
    <property type="entry name" value="HTHTETR"/>
</dbReference>
<dbReference type="Pfam" id="PF00440">
    <property type="entry name" value="TetR_N"/>
    <property type="match status" value="1"/>
</dbReference>
<protein>
    <submittedName>
        <fullName evidence="6">Helix-turn-helix domain-containing protein</fullName>
    </submittedName>
</protein>
<dbReference type="Proteomes" id="UP001239397">
    <property type="component" value="Chromosome"/>
</dbReference>